<feature type="DNA-binding region" description="H-T-H motif" evidence="3">
    <location>
        <begin position="25"/>
        <end position="44"/>
    </location>
</feature>
<evidence type="ECO:0000256" key="3">
    <source>
        <dbReference type="PROSITE-ProRule" id="PRU00335"/>
    </source>
</evidence>
<keyword evidence="1" id="KW-0678">Repressor</keyword>
<evidence type="ECO:0000256" key="2">
    <source>
        <dbReference type="ARBA" id="ARBA00023125"/>
    </source>
</evidence>
<reference evidence="5 6" key="1">
    <citation type="submission" date="2020-08" db="EMBL/GenBank/DDBJ databases">
        <title>Genomic Encyclopedia of Type Strains, Phase IV (KMG-IV): sequencing the most valuable type-strain genomes for metagenomic binning, comparative biology and taxonomic classification.</title>
        <authorList>
            <person name="Goeker M."/>
        </authorList>
    </citation>
    <scope>NUCLEOTIDE SEQUENCE [LARGE SCALE GENOMIC DNA]</scope>
    <source>
        <strain evidence="5 6">DSM 105481</strain>
    </source>
</reference>
<evidence type="ECO:0000256" key="1">
    <source>
        <dbReference type="ARBA" id="ARBA00022491"/>
    </source>
</evidence>
<evidence type="ECO:0000259" key="4">
    <source>
        <dbReference type="PROSITE" id="PS50977"/>
    </source>
</evidence>
<dbReference type="PROSITE" id="PS01081">
    <property type="entry name" value="HTH_TETR_1"/>
    <property type="match status" value="1"/>
</dbReference>
<accession>A0ABR6CPJ7</accession>
<dbReference type="PRINTS" id="PR00455">
    <property type="entry name" value="HTHTETR"/>
</dbReference>
<protein>
    <submittedName>
        <fullName evidence="5">AcrR family transcriptional regulator</fullName>
    </submittedName>
</protein>
<dbReference type="PANTHER" id="PTHR43479:SF22">
    <property type="entry name" value="TRANSCRIPTIONAL REGULATOR, TETR FAMILY"/>
    <property type="match status" value="1"/>
</dbReference>
<keyword evidence="2 3" id="KW-0238">DNA-binding</keyword>
<dbReference type="SUPFAM" id="SSF46689">
    <property type="entry name" value="Homeodomain-like"/>
    <property type="match status" value="1"/>
</dbReference>
<keyword evidence="6" id="KW-1185">Reference proteome</keyword>
<dbReference type="InterPro" id="IPR001647">
    <property type="entry name" value="HTH_TetR"/>
</dbReference>
<name>A0ABR6CPJ7_9BACI</name>
<dbReference type="Proteomes" id="UP000626697">
    <property type="component" value="Unassembled WGS sequence"/>
</dbReference>
<dbReference type="InterPro" id="IPR009057">
    <property type="entry name" value="Homeodomain-like_sf"/>
</dbReference>
<sequence>MNSRKQHTIQVAHRLFIEKGYQATSIQDILENSSISKGTFYNYFSSKSELMIAIFNSMHEKLEKERNKLMIGQSPADTEIFIKQIEVQLISNKKNNIFTLIEEVLVSNELELRQSIQQIRLLGMNWLYNRFIDIFGADKKPYLLDCTILFEGMLHHLMHVNFVINQGHSEYQVSNLIRYSFKRISKIVEDVSAQDEQIFYPELLKQWLPDKNEEPLSLVEEILNSIHSLKRIAQKYIQSENDISKFFELLSFLEQELIQDQAPREFIIESVLTTLHSYSHPKLLHSIMKFSSLIEAHLEK</sequence>
<evidence type="ECO:0000313" key="6">
    <source>
        <dbReference type="Proteomes" id="UP000626697"/>
    </source>
</evidence>
<dbReference type="PANTHER" id="PTHR43479">
    <property type="entry name" value="ACREF/ENVCD OPERON REPRESSOR-RELATED"/>
    <property type="match status" value="1"/>
</dbReference>
<dbReference type="PROSITE" id="PS50977">
    <property type="entry name" value="HTH_TETR_2"/>
    <property type="match status" value="1"/>
</dbReference>
<dbReference type="EMBL" id="JACJHX010000005">
    <property type="protein sequence ID" value="MBA9026962.1"/>
    <property type="molecule type" value="Genomic_DNA"/>
</dbReference>
<evidence type="ECO:0000313" key="5">
    <source>
        <dbReference type="EMBL" id="MBA9026962.1"/>
    </source>
</evidence>
<comment type="caution">
    <text evidence="5">The sequence shown here is derived from an EMBL/GenBank/DDBJ whole genome shotgun (WGS) entry which is preliminary data.</text>
</comment>
<organism evidence="5 6">
    <name type="scientific">Peribacillus huizhouensis</name>
    <dbReference type="NCBI Taxonomy" id="1501239"/>
    <lineage>
        <taxon>Bacteria</taxon>
        <taxon>Bacillati</taxon>
        <taxon>Bacillota</taxon>
        <taxon>Bacilli</taxon>
        <taxon>Bacillales</taxon>
        <taxon>Bacillaceae</taxon>
        <taxon>Peribacillus</taxon>
    </lineage>
</organism>
<gene>
    <name evidence="5" type="ORF">HNP81_002247</name>
</gene>
<proteinExistence type="predicted"/>
<dbReference type="Pfam" id="PF00440">
    <property type="entry name" value="TetR_N"/>
    <property type="match status" value="1"/>
</dbReference>
<dbReference type="RefSeq" id="WP_028393753.1">
    <property type="nucleotide sequence ID" value="NZ_JACJHX010000005.1"/>
</dbReference>
<feature type="domain" description="HTH tetR-type" evidence="4">
    <location>
        <begin position="2"/>
        <end position="62"/>
    </location>
</feature>
<dbReference type="InterPro" id="IPR050624">
    <property type="entry name" value="HTH-type_Tx_Regulator"/>
</dbReference>
<dbReference type="InterPro" id="IPR023772">
    <property type="entry name" value="DNA-bd_HTH_TetR-type_CS"/>
</dbReference>
<dbReference type="Gene3D" id="1.10.357.10">
    <property type="entry name" value="Tetracycline Repressor, domain 2"/>
    <property type="match status" value="1"/>
</dbReference>